<dbReference type="WBParaSite" id="ALUE_0000206401-mRNA-1">
    <property type="protein sequence ID" value="ALUE_0000206401-mRNA-1"/>
    <property type="gene ID" value="ALUE_0000206401"/>
</dbReference>
<dbReference type="InterPro" id="IPR000504">
    <property type="entry name" value="RRM_dom"/>
</dbReference>
<proteinExistence type="predicted"/>
<accession>A0A0M3HKL9</accession>
<protein>
    <submittedName>
        <fullName evidence="3">RRM domain-containing protein</fullName>
    </submittedName>
</protein>
<evidence type="ECO:0000313" key="2">
    <source>
        <dbReference type="Proteomes" id="UP000036681"/>
    </source>
</evidence>
<organism evidence="2 3">
    <name type="scientific">Ascaris lumbricoides</name>
    <name type="common">Giant roundworm</name>
    <dbReference type="NCBI Taxonomy" id="6252"/>
    <lineage>
        <taxon>Eukaryota</taxon>
        <taxon>Metazoa</taxon>
        <taxon>Ecdysozoa</taxon>
        <taxon>Nematoda</taxon>
        <taxon>Chromadorea</taxon>
        <taxon>Rhabditida</taxon>
        <taxon>Spirurina</taxon>
        <taxon>Ascaridomorpha</taxon>
        <taxon>Ascaridoidea</taxon>
        <taxon>Ascarididae</taxon>
        <taxon>Ascaris</taxon>
    </lineage>
</organism>
<dbReference type="AlphaFoldDB" id="A0A0M3HKL9"/>
<evidence type="ECO:0000259" key="1">
    <source>
        <dbReference type="Pfam" id="PF16367"/>
    </source>
</evidence>
<dbReference type="Gene3D" id="3.30.70.330">
    <property type="match status" value="1"/>
</dbReference>
<reference evidence="3" key="1">
    <citation type="submission" date="2017-02" db="UniProtKB">
        <authorList>
            <consortium name="WormBaseParasite"/>
        </authorList>
    </citation>
    <scope>IDENTIFICATION</scope>
</reference>
<dbReference type="Pfam" id="PF16367">
    <property type="entry name" value="RRM_7"/>
    <property type="match status" value="1"/>
</dbReference>
<evidence type="ECO:0000313" key="3">
    <source>
        <dbReference type="WBParaSite" id="ALUE_0000206401-mRNA-1"/>
    </source>
</evidence>
<name>A0A0M3HKL9_ASCLU</name>
<dbReference type="GO" id="GO:0003723">
    <property type="term" value="F:RNA binding"/>
    <property type="evidence" value="ECO:0007669"/>
    <property type="project" value="InterPro"/>
</dbReference>
<dbReference type="InterPro" id="IPR012677">
    <property type="entry name" value="Nucleotide-bd_a/b_plait_sf"/>
</dbReference>
<sequence>MIEIYVASCPLRSHNYYSTFMQGAFLFSAKNFPGFAFLHFQAERSVHLLIDECYNYRKDLFFPLSTSTAKNKPVRCYSCLRASVCGYIFADSSIAATYHSYPYRI</sequence>
<keyword evidence="2" id="KW-1185">Reference proteome</keyword>
<dbReference type="Proteomes" id="UP000036681">
    <property type="component" value="Unplaced"/>
</dbReference>
<feature type="domain" description="RRM" evidence="1">
    <location>
        <begin position="29"/>
        <end position="75"/>
    </location>
</feature>